<accession>A0A7R8AKC8</accession>
<sequence>MTTYVGRQNADIHRLGQKSALIAESPFRTCELSPLQMSGAPFQPWTYIPDGKYTNARTYAPEADHQRHTTASNPPYLAQEPPRFHLPVTQSHDPTMMQTASHPRPPVQAHAWDSGTDSKYNFAPNTTGSLSQYSIQRPSMSRPMEHAGPSSSYYDTSSRSRGSVGSVGRINDVDSQYSSSSATFPSPVHSDKSPVAFPPIAPLSGYQQLPIHQRNATTGMPSDFKILLQHAPTPSPPPRRTITSSRYHLSIRQQPIAARACGAGDRDRRPVDPPPILQMLLTDFNPDSEEDKNILQDPRFTVGCLLYPVHDLSWSSKSSNRMGRRDGTDLGINLEDSNAPGQSTPLLSGKSFVSPFYVDEEPDPDTAPSHPSTGNDTSRAPARRSSGGTSPASSRPPASFFIFSDLSVRTAGLYRLQFRLMNWGTVEDTGQSMPILAEAWSEPFQVYPAKNFPGMRDSSLLTVRLKELGFVELKTRGKGMGKGRRVMKADSKTNRSD</sequence>
<reference evidence="8" key="2">
    <citation type="submission" date="2021-02" db="EMBL/GenBank/DDBJ databases">
        <title>Aspergillus puulaauensis MK2 genome sequence.</title>
        <authorList>
            <person name="Futagami T."/>
            <person name="Mori K."/>
            <person name="Kadooka C."/>
            <person name="Tanaka T."/>
        </authorList>
    </citation>
    <scope>NUCLEOTIDE SEQUENCE</scope>
    <source>
        <strain evidence="8">MK2</strain>
    </source>
</reference>
<comment type="subcellular location">
    <subcellularLocation>
        <location evidence="1">Nucleus</location>
    </subcellularLocation>
</comment>
<evidence type="ECO:0000256" key="3">
    <source>
        <dbReference type="ARBA" id="ARBA00023015"/>
    </source>
</evidence>
<protein>
    <recommendedName>
        <fullName evidence="7">Velvet domain-containing protein</fullName>
    </recommendedName>
</protein>
<evidence type="ECO:0000256" key="4">
    <source>
        <dbReference type="ARBA" id="ARBA00023163"/>
    </source>
</evidence>
<dbReference type="AlphaFoldDB" id="A0A7R8AKC8"/>
<dbReference type="EMBL" id="AP024444">
    <property type="protein sequence ID" value="BCS20575.1"/>
    <property type="molecule type" value="Genomic_DNA"/>
</dbReference>
<keyword evidence="4" id="KW-0804">Transcription</keyword>
<evidence type="ECO:0000256" key="5">
    <source>
        <dbReference type="ARBA" id="ARBA00023242"/>
    </source>
</evidence>
<evidence type="ECO:0000313" key="9">
    <source>
        <dbReference type="Proteomes" id="UP000654913"/>
    </source>
</evidence>
<keyword evidence="3" id="KW-0805">Transcription regulation</keyword>
<feature type="domain" description="Velvet" evidence="7">
    <location>
        <begin position="239"/>
        <end position="476"/>
    </location>
</feature>
<dbReference type="InterPro" id="IPR037525">
    <property type="entry name" value="Velvet_dom"/>
</dbReference>
<dbReference type="KEGG" id="apuu:APUU_21007S"/>
<evidence type="ECO:0000256" key="2">
    <source>
        <dbReference type="ARBA" id="ARBA00022969"/>
    </source>
</evidence>
<keyword evidence="9" id="KW-1185">Reference proteome</keyword>
<feature type="compositionally biased region" description="Polar residues" evidence="6">
    <location>
        <begin position="369"/>
        <end position="378"/>
    </location>
</feature>
<dbReference type="RefSeq" id="XP_041552769.1">
    <property type="nucleotide sequence ID" value="XM_041699712.1"/>
</dbReference>
<evidence type="ECO:0000259" key="7">
    <source>
        <dbReference type="PROSITE" id="PS51821"/>
    </source>
</evidence>
<feature type="region of interest" description="Disordered" evidence="6">
    <location>
        <begin position="125"/>
        <end position="191"/>
    </location>
</feature>
<name>A0A7R8AKC8_9EURO</name>
<dbReference type="PANTHER" id="PTHR33572">
    <property type="entry name" value="SPORE DEVELOPMENT REGULATOR VOSA"/>
    <property type="match status" value="1"/>
</dbReference>
<feature type="compositionally biased region" description="Polar residues" evidence="6">
    <location>
        <begin position="173"/>
        <end position="184"/>
    </location>
</feature>
<evidence type="ECO:0000313" key="8">
    <source>
        <dbReference type="EMBL" id="BCS20575.1"/>
    </source>
</evidence>
<feature type="compositionally biased region" description="Low complexity" evidence="6">
    <location>
        <begin position="383"/>
        <end position="395"/>
    </location>
</feature>
<dbReference type="GO" id="GO:0030435">
    <property type="term" value="P:sporulation resulting in formation of a cellular spore"/>
    <property type="evidence" value="ECO:0007669"/>
    <property type="project" value="UniProtKB-KW"/>
</dbReference>
<dbReference type="Pfam" id="PF11754">
    <property type="entry name" value="Velvet"/>
    <property type="match status" value="1"/>
</dbReference>
<dbReference type="GO" id="GO:0005634">
    <property type="term" value="C:nucleus"/>
    <property type="evidence" value="ECO:0007669"/>
    <property type="project" value="UniProtKB-SubCell"/>
</dbReference>
<dbReference type="PROSITE" id="PS51821">
    <property type="entry name" value="VELVET"/>
    <property type="match status" value="1"/>
</dbReference>
<dbReference type="OrthoDB" id="3056235at2759"/>
<evidence type="ECO:0000256" key="6">
    <source>
        <dbReference type="SAM" id="MobiDB-lite"/>
    </source>
</evidence>
<dbReference type="Proteomes" id="UP000654913">
    <property type="component" value="Chromosome 2"/>
</dbReference>
<dbReference type="PANTHER" id="PTHR33572:SF17">
    <property type="entry name" value="SEXUAL DEVELOPMENT REGULATOR VELC"/>
    <property type="match status" value="1"/>
</dbReference>
<feature type="compositionally biased region" description="Low complexity" evidence="6">
    <location>
        <begin position="150"/>
        <end position="169"/>
    </location>
</feature>
<evidence type="ECO:0000256" key="1">
    <source>
        <dbReference type="ARBA" id="ARBA00004123"/>
    </source>
</evidence>
<reference evidence="8" key="1">
    <citation type="submission" date="2021-01" db="EMBL/GenBank/DDBJ databases">
        <authorList>
            <consortium name="Aspergillus puulaauensis MK2 genome sequencing consortium"/>
            <person name="Kazuki M."/>
            <person name="Futagami T."/>
        </authorList>
    </citation>
    <scope>NUCLEOTIDE SEQUENCE</scope>
    <source>
        <strain evidence="8">MK2</strain>
    </source>
</reference>
<feature type="region of interest" description="Disordered" evidence="6">
    <location>
        <begin position="316"/>
        <end position="395"/>
    </location>
</feature>
<keyword evidence="5" id="KW-0539">Nucleus</keyword>
<dbReference type="InterPro" id="IPR038491">
    <property type="entry name" value="Velvet_dom_sf"/>
</dbReference>
<dbReference type="Gene3D" id="2.60.40.3960">
    <property type="entry name" value="Velvet domain"/>
    <property type="match status" value="1"/>
</dbReference>
<dbReference type="GeneID" id="64970580"/>
<feature type="compositionally biased region" description="Polar residues" evidence="6">
    <location>
        <begin position="335"/>
        <end position="346"/>
    </location>
</feature>
<organism evidence="8 9">
    <name type="scientific">Aspergillus puulaauensis</name>
    <dbReference type="NCBI Taxonomy" id="1220207"/>
    <lineage>
        <taxon>Eukaryota</taxon>
        <taxon>Fungi</taxon>
        <taxon>Dikarya</taxon>
        <taxon>Ascomycota</taxon>
        <taxon>Pezizomycotina</taxon>
        <taxon>Eurotiomycetes</taxon>
        <taxon>Eurotiomycetidae</taxon>
        <taxon>Eurotiales</taxon>
        <taxon>Aspergillaceae</taxon>
        <taxon>Aspergillus</taxon>
    </lineage>
</organism>
<gene>
    <name evidence="8" type="ORF">APUU_21007S</name>
</gene>
<dbReference type="InterPro" id="IPR021740">
    <property type="entry name" value="Velvet"/>
</dbReference>
<feature type="compositionally biased region" description="Polar residues" evidence="6">
    <location>
        <begin position="125"/>
        <end position="139"/>
    </location>
</feature>
<keyword evidence="2" id="KW-0749">Sporulation</keyword>
<proteinExistence type="predicted"/>